<comment type="caution">
    <text evidence="6">The sequence shown here is derived from an EMBL/GenBank/DDBJ whole genome shotgun (WGS) entry which is preliminary data.</text>
</comment>
<dbReference type="PANTHER" id="PTHR30204:SF69">
    <property type="entry name" value="MERR-FAMILY TRANSCRIPTIONAL REGULATOR"/>
    <property type="match status" value="1"/>
</dbReference>
<dbReference type="InterPro" id="IPR029442">
    <property type="entry name" value="GyrI-like"/>
</dbReference>
<organism evidence="6 7">
    <name type="scientific">Dielma fastidiosa</name>
    <dbReference type="NCBI Taxonomy" id="1034346"/>
    <lineage>
        <taxon>Bacteria</taxon>
        <taxon>Bacillati</taxon>
        <taxon>Bacillota</taxon>
        <taxon>Erysipelotrichia</taxon>
        <taxon>Erysipelotrichales</taxon>
        <taxon>Erysipelotrichaceae</taxon>
        <taxon>Dielma</taxon>
    </lineage>
</organism>
<name>A0AB35UW71_9FIRM</name>
<gene>
    <name evidence="6" type="ORF">MQE39_16515</name>
</gene>
<feature type="domain" description="HTH merR-type" evidence="5">
    <location>
        <begin position="12"/>
        <end position="82"/>
    </location>
</feature>
<proteinExistence type="predicted"/>
<evidence type="ECO:0000313" key="7">
    <source>
        <dbReference type="Proteomes" id="UP001276902"/>
    </source>
</evidence>
<dbReference type="InterPro" id="IPR010499">
    <property type="entry name" value="AraC_E-bd"/>
</dbReference>
<dbReference type="RefSeq" id="WP_320884977.1">
    <property type="nucleotide sequence ID" value="NZ_BAABZA010000001.1"/>
</dbReference>
<keyword evidence="1" id="KW-0678">Repressor</keyword>
<dbReference type="Pfam" id="PF06445">
    <property type="entry name" value="GyrI-like"/>
    <property type="match status" value="1"/>
</dbReference>
<dbReference type="EMBL" id="JALDAW010000023">
    <property type="protein sequence ID" value="MDY5169721.1"/>
    <property type="molecule type" value="Genomic_DNA"/>
</dbReference>
<dbReference type="GO" id="GO:0003700">
    <property type="term" value="F:DNA-binding transcription factor activity"/>
    <property type="evidence" value="ECO:0007669"/>
    <property type="project" value="InterPro"/>
</dbReference>
<dbReference type="Pfam" id="PF13411">
    <property type="entry name" value="MerR_1"/>
    <property type="match status" value="1"/>
</dbReference>
<keyword evidence="4" id="KW-0804">Transcription</keyword>
<dbReference type="SUPFAM" id="SSF46955">
    <property type="entry name" value="Putative DNA-binding domain"/>
    <property type="match status" value="1"/>
</dbReference>
<dbReference type="InterPro" id="IPR011256">
    <property type="entry name" value="Reg_factor_effector_dom_sf"/>
</dbReference>
<sequence>MMKTQGRRTMNMFKIGEFSTLSKTTIKTLRYYDEIGLLKPAYIDEATGYRYYETAQLFKLHQIQSLRQSDVSIEDIRQIMSGENIEMILEKHSLRLQKEIDDKAEQLSRLEFILTGKEEESFMNYAVILKELPECIVYTKQLNVPSYDAYFELIPAIGAQMQQQYPDLKCRVPEYCFVISLDGEYKESNFRVEFCEAVETMKPDFDDIHFKKMASVLAASIMHKGDYAGLSKAYATLIQWIEENDYEPIQMPRENYIDGIWNKDSSEDWLTEIQIPIRKKK</sequence>
<protein>
    <submittedName>
        <fullName evidence="6">MerR family transcriptional regulator</fullName>
    </submittedName>
</protein>
<evidence type="ECO:0000313" key="6">
    <source>
        <dbReference type="EMBL" id="MDY5169721.1"/>
    </source>
</evidence>
<dbReference type="InterPro" id="IPR000551">
    <property type="entry name" value="MerR-type_HTH_dom"/>
</dbReference>
<accession>A0AB35UW71</accession>
<dbReference type="GO" id="GO:0003677">
    <property type="term" value="F:DNA binding"/>
    <property type="evidence" value="ECO:0007669"/>
    <property type="project" value="UniProtKB-KW"/>
</dbReference>
<dbReference type="PROSITE" id="PS50937">
    <property type="entry name" value="HTH_MERR_2"/>
    <property type="match status" value="1"/>
</dbReference>
<evidence type="ECO:0000256" key="1">
    <source>
        <dbReference type="ARBA" id="ARBA00022491"/>
    </source>
</evidence>
<evidence type="ECO:0000259" key="5">
    <source>
        <dbReference type="PROSITE" id="PS50937"/>
    </source>
</evidence>
<evidence type="ECO:0000256" key="3">
    <source>
        <dbReference type="ARBA" id="ARBA00023125"/>
    </source>
</evidence>
<dbReference type="SMART" id="SM00871">
    <property type="entry name" value="AraC_E_bind"/>
    <property type="match status" value="1"/>
</dbReference>
<dbReference type="SMART" id="SM00422">
    <property type="entry name" value="HTH_MERR"/>
    <property type="match status" value="1"/>
</dbReference>
<dbReference type="Proteomes" id="UP001276902">
    <property type="component" value="Unassembled WGS sequence"/>
</dbReference>
<dbReference type="CDD" id="cd01107">
    <property type="entry name" value="HTH_BmrR"/>
    <property type="match status" value="1"/>
</dbReference>
<dbReference type="AlphaFoldDB" id="A0AB35UW71"/>
<dbReference type="Gene3D" id="1.10.1660.10">
    <property type="match status" value="1"/>
</dbReference>
<evidence type="ECO:0000256" key="2">
    <source>
        <dbReference type="ARBA" id="ARBA00023015"/>
    </source>
</evidence>
<dbReference type="InterPro" id="IPR047057">
    <property type="entry name" value="MerR_fam"/>
</dbReference>
<dbReference type="PANTHER" id="PTHR30204">
    <property type="entry name" value="REDOX-CYCLING DRUG-SENSING TRANSCRIPTIONAL ACTIVATOR SOXR"/>
    <property type="match status" value="1"/>
</dbReference>
<dbReference type="InterPro" id="IPR009061">
    <property type="entry name" value="DNA-bd_dom_put_sf"/>
</dbReference>
<keyword evidence="2" id="KW-0805">Transcription regulation</keyword>
<keyword evidence="3" id="KW-0238">DNA-binding</keyword>
<reference evidence="6" key="1">
    <citation type="submission" date="2022-03" db="EMBL/GenBank/DDBJ databases">
        <title>First case of bacteraemia caused by Dielma fastidiosa in a patient hospitalised with diverticulitis.</title>
        <authorList>
            <person name="Forman-Ankjaer B."/>
            <person name="Hvid-Jensen F."/>
            <person name="Kobel C.M."/>
            <person name="Greve T."/>
        </authorList>
    </citation>
    <scope>NUCLEOTIDE SEQUENCE</scope>
    <source>
        <strain evidence="6">AUH_DF_2021</strain>
    </source>
</reference>
<dbReference type="Gene3D" id="3.20.80.10">
    <property type="entry name" value="Regulatory factor, effector binding domain"/>
    <property type="match status" value="1"/>
</dbReference>
<evidence type="ECO:0000256" key="4">
    <source>
        <dbReference type="ARBA" id="ARBA00023163"/>
    </source>
</evidence>
<dbReference type="SUPFAM" id="SSF55136">
    <property type="entry name" value="Probable bacterial effector-binding domain"/>
    <property type="match status" value="1"/>
</dbReference>